<evidence type="ECO:0000256" key="3">
    <source>
        <dbReference type="ARBA" id="ARBA00022692"/>
    </source>
</evidence>
<accession>A0A5B8I6H8</accession>
<feature type="transmembrane region" description="Helical" evidence="6">
    <location>
        <begin position="312"/>
        <end position="333"/>
    </location>
</feature>
<dbReference type="InterPro" id="IPR020846">
    <property type="entry name" value="MFS_dom"/>
</dbReference>
<feature type="transmembrane region" description="Helical" evidence="6">
    <location>
        <begin position="345"/>
        <end position="369"/>
    </location>
</feature>
<protein>
    <submittedName>
        <fullName evidence="8">Multidrug effflux MFS transporter</fullName>
    </submittedName>
</protein>
<name>A0A5B8I6H8_9RHOB</name>
<feature type="transmembrane region" description="Helical" evidence="6">
    <location>
        <begin position="169"/>
        <end position="185"/>
    </location>
</feature>
<keyword evidence="4 6" id="KW-1133">Transmembrane helix</keyword>
<feature type="transmembrane region" description="Helical" evidence="6">
    <location>
        <begin position="12"/>
        <end position="31"/>
    </location>
</feature>
<feature type="transmembrane region" description="Helical" evidence="6">
    <location>
        <begin position="51"/>
        <end position="67"/>
    </location>
</feature>
<comment type="subcellular location">
    <subcellularLocation>
        <location evidence="1">Membrane</location>
        <topology evidence="1">Multi-pass membrane protein</topology>
    </subcellularLocation>
</comment>
<evidence type="ECO:0000256" key="6">
    <source>
        <dbReference type="SAM" id="Phobius"/>
    </source>
</evidence>
<dbReference type="Gene3D" id="1.20.1720.10">
    <property type="entry name" value="Multidrug resistance protein D"/>
    <property type="match status" value="1"/>
</dbReference>
<reference evidence="8 9" key="1">
    <citation type="submission" date="2019-07" db="EMBL/GenBank/DDBJ databases">
        <title>Litoreibacter alkalisoli sp. nov., isolated from saline-alkaline soil.</title>
        <authorList>
            <person name="Wang S."/>
            <person name="Xu L."/>
            <person name="Xing Y.-T."/>
            <person name="Sun J.-Q."/>
        </authorList>
    </citation>
    <scope>NUCLEOTIDE SEQUENCE [LARGE SCALE GENOMIC DNA]</scope>
    <source>
        <strain evidence="8 9">LN3S51</strain>
    </source>
</reference>
<evidence type="ECO:0000256" key="4">
    <source>
        <dbReference type="ARBA" id="ARBA00022989"/>
    </source>
</evidence>
<feature type="transmembrane region" description="Helical" evidence="6">
    <location>
        <begin position="375"/>
        <end position="393"/>
    </location>
</feature>
<dbReference type="InterPro" id="IPR011701">
    <property type="entry name" value="MFS"/>
</dbReference>
<feature type="transmembrane region" description="Helical" evidence="6">
    <location>
        <begin position="219"/>
        <end position="242"/>
    </location>
</feature>
<feature type="transmembrane region" description="Helical" evidence="6">
    <location>
        <begin position="104"/>
        <end position="125"/>
    </location>
</feature>
<dbReference type="PANTHER" id="PTHR23502">
    <property type="entry name" value="MAJOR FACILITATOR SUPERFAMILY"/>
    <property type="match status" value="1"/>
</dbReference>
<dbReference type="KEGG" id="lit:FPZ52_04885"/>
<dbReference type="GO" id="GO:0005886">
    <property type="term" value="C:plasma membrane"/>
    <property type="evidence" value="ECO:0007669"/>
    <property type="project" value="TreeGrafter"/>
</dbReference>
<evidence type="ECO:0000313" key="8">
    <source>
        <dbReference type="EMBL" id="QDY69029.1"/>
    </source>
</evidence>
<keyword evidence="3 6" id="KW-0812">Transmembrane</keyword>
<dbReference type="SUPFAM" id="SSF103473">
    <property type="entry name" value="MFS general substrate transporter"/>
    <property type="match status" value="1"/>
</dbReference>
<dbReference type="OrthoDB" id="9800416at2"/>
<keyword evidence="5 6" id="KW-0472">Membrane</keyword>
<feature type="domain" description="Major facilitator superfamily (MFS) profile" evidence="7">
    <location>
        <begin position="12"/>
        <end position="397"/>
    </location>
</feature>
<dbReference type="InterPro" id="IPR036259">
    <property type="entry name" value="MFS_trans_sf"/>
</dbReference>
<dbReference type="GO" id="GO:0022857">
    <property type="term" value="F:transmembrane transporter activity"/>
    <property type="evidence" value="ECO:0007669"/>
    <property type="project" value="InterPro"/>
</dbReference>
<evidence type="ECO:0000313" key="9">
    <source>
        <dbReference type="Proteomes" id="UP000318483"/>
    </source>
</evidence>
<dbReference type="AlphaFoldDB" id="A0A5B8I6H8"/>
<dbReference type="PANTHER" id="PTHR23502:SF132">
    <property type="entry name" value="POLYAMINE TRANSPORTER 2-RELATED"/>
    <property type="match status" value="1"/>
</dbReference>
<keyword evidence="9" id="KW-1185">Reference proteome</keyword>
<feature type="transmembrane region" description="Helical" evidence="6">
    <location>
        <begin position="137"/>
        <end position="163"/>
    </location>
</feature>
<dbReference type="GO" id="GO:0140115">
    <property type="term" value="P:export across plasma membrane"/>
    <property type="evidence" value="ECO:0007669"/>
    <property type="project" value="UniProtKB-ARBA"/>
</dbReference>
<evidence type="ECO:0000259" key="7">
    <source>
        <dbReference type="PROSITE" id="PS50850"/>
    </source>
</evidence>
<dbReference type="EMBL" id="CP042261">
    <property type="protein sequence ID" value="QDY69029.1"/>
    <property type="molecule type" value="Genomic_DNA"/>
</dbReference>
<gene>
    <name evidence="8" type="ORF">FPZ52_04885</name>
</gene>
<keyword evidence="2" id="KW-0813">Transport</keyword>
<proteinExistence type="predicted"/>
<evidence type="ECO:0000256" key="2">
    <source>
        <dbReference type="ARBA" id="ARBA00022448"/>
    </source>
</evidence>
<dbReference type="GO" id="GO:0042908">
    <property type="term" value="P:xenobiotic transport"/>
    <property type="evidence" value="ECO:0007669"/>
    <property type="project" value="UniProtKB-ARBA"/>
</dbReference>
<dbReference type="Proteomes" id="UP000318483">
    <property type="component" value="Chromosome"/>
</dbReference>
<sequence length="398" mass="42672">MISRRHPSKSEFIFLMAMTMAIIAFSIDSMLPAMPSIAAELSPLDPNRAQLIITSFMLGMGVGTLFSGPISDAVGRKPVMLGGAVVYCAGAALAWHAPSMEVMLAARVLQGIGGSGPRVVVMAIIRDTYAGRSMARIVSLVMIVFALVPALAPTIGAGIIHFVGWRGLFPAYIAFAMIAAVWLLIRQPETHAKEKRNPLYPRTLLRALKEVVSHRTVRITIAVQMLVFATMFTTLSSTQMVFDQTFGRGSEFPFWFAVIALMSTVGGMINATLVVRIGMRRVVVGALTMQAAMCAFYLFGALFDIWSAHAQFYVYLLWVLSIFVMIGLTLGNLNALALEPMGHVAGMAASVVSCLATIGGVAIAAPLGLRFDGTAVPLAEGILPCIALALFLTTRLKD</sequence>
<feature type="transmembrane region" description="Helical" evidence="6">
    <location>
        <begin position="79"/>
        <end position="98"/>
    </location>
</feature>
<feature type="transmembrane region" description="Helical" evidence="6">
    <location>
        <begin position="254"/>
        <end position="275"/>
    </location>
</feature>
<dbReference type="PROSITE" id="PS50850">
    <property type="entry name" value="MFS"/>
    <property type="match status" value="1"/>
</dbReference>
<evidence type="ECO:0000256" key="1">
    <source>
        <dbReference type="ARBA" id="ARBA00004141"/>
    </source>
</evidence>
<evidence type="ECO:0000256" key="5">
    <source>
        <dbReference type="ARBA" id="ARBA00023136"/>
    </source>
</evidence>
<dbReference type="PROSITE" id="PS00216">
    <property type="entry name" value="SUGAR_TRANSPORT_1"/>
    <property type="match status" value="1"/>
</dbReference>
<dbReference type="CDD" id="cd17320">
    <property type="entry name" value="MFS_MdfA_MDR_like"/>
    <property type="match status" value="1"/>
</dbReference>
<organism evidence="8 9">
    <name type="scientific">Qingshengfaniella alkalisoli</name>
    <dbReference type="NCBI Taxonomy" id="2599296"/>
    <lineage>
        <taxon>Bacteria</taxon>
        <taxon>Pseudomonadati</taxon>
        <taxon>Pseudomonadota</taxon>
        <taxon>Alphaproteobacteria</taxon>
        <taxon>Rhodobacterales</taxon>
        <taxon>Paracoccaceae</taxon>
        <taxon>Qingshengfaniella</taxon>
    </lineage>
</organism>
<dbReference type="RefSeq" id="WP_146364245.1">
    <property type="nucleotide sequence ID" value="NZ_CP042261.1"/>
</dbReference>
<feature type="transmembrane region" description="Helical" evidence="6">
    <location>
        <begin position="282"/>
        <end position="306"/>
    </location>
</feature>
<dbReference type="InterPro" id="IPR005829">
    <property type="entry name" value="Sugar_transporter_CS"/>
</dbReference>
<dbReference type="Pfam" id="PF07690">
    <property type="entry name" value="MFS_1"/>
    <property type="match status" value="1"/>
</dbReference>